<organism evidence="2 3">
    <name type="scientific">Cardiocondyla obscurior</name>
    <dbReference type="NCBI Taxonomy" id="286306"/>
    <lineage>
        <taxon>Eukaryota</taxon>
        <taxon>Metazoa</taxon>
        <taxon>Ecdysozoa</taxon>
        <taxon>Arthropoda</taxon>
        <taxon>Hexapoda</taxon>
        <taxon>Insecta</taxon>
        <taxon>Pterygota</taxon>
        <taxon>Neoptera</taxon>
        <taxon>Endopterygota</taxon>
        <taxon>Hymenoptera</taxon>
        <taxon>Apocrita</taxon>
        <taxon>Aculeata</taxon>
        <taxon>Formicoidea</taxon>
        <taxon>Formicidae</taxon>
        <taxon>Myrmicinae</taxon>
        <taxon>Cardiocondyla</taxon>
    </lineage>
</organism>
<keyword evidence="3" id="KW-1185">Reference proteome</keyword>
<protein>
    <submittedName>
        <fullName evidence="2">Uncharacterized protein</fullName>
    </submittedName>
</protein>
<evidence type="ECO:0000256" key="1">
    <source>
        <dbReference type="SAM" id="MobiDB-lite"/>
    </source>
</evidence>
<feature type="compositionally biased region" description="Basic residues" evidence="1">
    <location>
        <begin position="101"/>
        <end position="110"/>
    </location>
</feature>
<dbReference type="AlphaFoldDB" id="A0AAW2F4M7"/>
<accession>A0AAW2F4M7</accession>
<evidence type="ECO:0000313" key="2">
    <source>
        <dbReference type="EMBL" id="KAL0109471.1"/>
    </source>
</evidence>
<feature type="region of interest" description="Disordered" evidence="1">
    <location>
        <begin position="93"/>
        <end position="129"/>
    </location>
</feature>
<name>A0AAW2F4M7_9HYME</name>
<reference evidence="2 3" key="1">
    <citation type="submission" date="2023-03" db="EMBL/GenBank/DDBJ databases">
        <title>High recombination rates correlate with genetic variation in Cardiocondyla obscurior ants.</title>
        <authorList>
            <person name="Errbii M."/>
        </authorList>
    </citation>
    <scope>NUCLEOTIDE SEQUENCE [LARGE SCALE GENOMIC DNA]</scope>
    <source>
        <strain evidence="2">Alpha-2009</strain>
        <tissue evidence="2">Whole body</tissue>
    </source>
</reference>
<gene>
    <name evidence="2" type="ORF">PUN28_014498</name>
</gene>
<sequence length="129" mass="15476">MPFHNSVIIQPNNVFIFWVPRTSTIRLIEHANRFFKSSIYQRSFVPGIRAVCVRACERHIRFPFYLRKKRGFRIECFLFAVSFVKTVEELNAHSPVGDKKKKERKKKKNKENKADKKDLRKDFYVRAKK</sequence>
<comment type="caution">
    <text evidence="2">The sequence shown here is derived from an EMBL/GenBank/DDBJ whole genome shotgun (WGS) entry which is preliminary data.</text>
</comment>
<evidence type="ECO:0000313" key="3">
    <source>
        <dbReference type="Proteomes" id="UP001430953"/>
    </source>
</evidence>
<dbReference type="EMBL" id="JADYXP020000015">
    <property type="protein sequence ID" value="KAL0109471.1"/>
    <property type="molecule type" value="Genomic_DNA"/>
</dbReference>
<feature type="compositionally biased region" description="Basic and acidic residues" evidence="1">
    <location>
        <begin position="111"/>
        <end position="129"/>
    </location>
</feature>
<proteinExistence type="predicted"/>
<dbReference type="Proteomes" id="UP001430953">
    <property type="component" value="Unassembled WGS sequence"/>
</dbReference>